<organism evidence="2 3">
    <name type="scientific">Dictyobacter arantiisoli</name>
    <dbReference type="NCBI Taxonomy" id="2014874"/>
    <lineage>
        <taxon>Bacteria</taxon>
        <taxon>Bacillati</taxon>
        <taxon>Chloroflexota</taxon>
        <taxon>Ktedonobacteria</taxon>
        <taxon>Ktedonobacterales</taxon>
        <taxon>Dictyobacteraceae</taxon>
        <taxon>Dictyobacter</taxon>
    </lineage>
</organism>
<proteinExistence type="predicted"/>
<evidence type="ECO:0008006" key="4">
    <source>
        <dbReference type="Google" id="ProtNLM"/>
    </source>
</evidence>
<evidence type="ECO:0000313" key="2">
    <source>
        <dbReference type="EMBL" id="GCF10741.1"/>
    </source>
</evidence>
<keyword evidence="1" id="KW-0812">Transmembrane</keyword>
<keyword evidence="3" id="KW-1185">Reference proteome</keyword>
<feature type="transmembrane region" description="Helical" evidence="1">
    <location>
        <begin position="77"/>
        <end position="96"/>
    </location>
</feature>
<keyword evidence="1" id="KW-0472">Membrane</keyword>
<feature type="transmembrane region" description="Helical" evidence="1">
    <location>
        <begin position="44"/>
        <end position="65"/>
    </location>
</feature>
<evidence type="ECO:0000313" key="3">
    <source>
        <dbReference type="Proteomes" id="UP000322530"/>
    </source>
</evidence>
<comment type="caution">
    <text evidence="2">The sequence shown here is derived from an EMBL/GenBank/DDBJ whole genome shotgun (WGS) entry which is preliminary data.</text>
</comment>
<gene>
    <name evidence="2" type="ORF">KDI_43050</name>
</gene>
<dbReference type="EMBL" id="BIXY01000081">
    <property type="protein sequence ID" value="GCF10741.1"/>
    <property type="molecule type" value="Genomic_DNA"/>
</dbReference>
<feature type="transmembrane region" description="Helical" evidence="1">
    <location>
        <begin position="108"/>
        <end position="127"/>
    </location>
</feature>
<name>A0A5A5TGN5_9CHLR</name>
<keyword evidence="1" id="KW-1133">Transmembrane helix</keyword>
<feature type="transmembrane region" description="Helical" evidence="1">
    <location>
        <begin position="12"/>
        <end position="32"/>
    </location>
</feature>
<dbReference type="Proteomes" id="UP000322530">
    <property type="component" value="Unassembled WGS sequence"/>
</dbReference>
<dbReference type="OrthoDB" id="159173at2"/>
<evidence type="ECO:0000256" key="1">
    <source>
        <dbReference type="SAM" id="Phobius"/>
    </source>
</evidence>
<accession>A0A5A5TGN5</accession>
<sequence>MIDVILLLHSYNLYLVLLSSLVAGIWGLVLYFKKLPASRPWHISLLVSLAFGLLQGLFGIIMVAAGLKPGGGTHLYYLHYVYGGIVALGIPLVWISFTTNGKNKRMDLLIYSCAALLIAVVAVRAWMTGPA</sequence>
<reference evidence="2 3" key="1">
    <citation type="submission" date="2019-01" db="EMBL/GenBank/DDBJ databases">
        <title>Draft genome sequence of Dictyobacter sp. Uno17.</title>
        <authorList>
            <person name="Wang C.M."/>
            <person name="Zheng Y."/>
            <person name="Sakai Y."/>
            <person name="Abe K."/>
            <person name="Yokota A."/>
            <person name="Yabe S."/>
        </authorList>
    </citation>
    <scope>NUCLEOTIDE SEQUENCE [LARGE SCALE GENOMIC DNA]</scope>
    <source>
        <strain evidence="2 3">Uno17</strain>
    </source>
</reference>
<protein>
    <recommendedName>
        <fullName evidence="4">Cytochrome b561 domain-containing protein</fullName>
    </recommendedName>
</protein>
<dbReference type="AlphaFoldDB" id="A0A5A5TGN5"/>
<dbReference type="RefSeq" id="WP_149403612.1">
    <property type="nucleotide sequence ID" value="NZ_BIXY01000081.1"/>
</dbReference>